<evidence type="ECO:0000313" key="7">
    <source>
        <dbReference type="Proteomes" id="UP000593875"/>
    </source>
</evidence>
<dbReference type="Gene3D" id="1.10.10.10">
    <property type="entry name" value="Winged helix-like DNA-binding domain superfamily/Winged helix DNA-binding domain"/>
    <property type="match status" value="1"/>
</dbReference>
<proteinExistence type="inferred from homology"/>
<dbReference type="CDD" id="cd08459">
    <property type="entry name" value="PBP2_DntR_NahR_LinR_like"/>
    <property type="match status" value="1"/>
</dbReference>
<evidence type="ECO:0000259" key="5">
    <source>
        <dbReference type="PROSITE" id="PS50931"/>
    </source>
</evidence>
<comment type="similarity">
    <text evidence="1">Belongs to the LysR transcriptional regulatory family.</text>
</comment>
<dbReference type="Gene3D" id="3.40.190.10">
    <property type="entry name" value="Periplasmic binding protein-like II"/>
    <property type="match status" value="2"/>
</dbReference>
<evidence type="ECO:0000313" key="6">
    <source>
        <dbReference type="EMBL" id="QOL48159.1"/>
    </source>
</evidence>
<dbReference type="GO" id="GO:0003700">
    <property type="term" value="F:DNA-binding transcription factor activity"/>
    <property type="evidence" value="ECO:0007669"/>
    <property type="project" value="InterPro"/>
</dbReference>
<keyword evidence="4" id="KW-0804">Transcription</keyword>
<dbReference type="KEGG" id="mlir:LPB04_14270"/>
<dbReference type="SUPFAM" id="SSF53850">
    <property type="entry name" value="Periplasmic binding protein-like II"/>
    <property type="match status" value="1"/>
</dbReference>
<dbReference type="Pfam" id="PF03466">
    <property type="entry name" value="LysR_substrate"/>
    <property type="match status" value="1"/>
</dbReference>
<dbReference type="PRINTS" id="PR00039">
    <property type="entry name" value="HTHLYSR"/>
</dbReference>
<accession>A0A7L9U178</accession>
<organism evidence="6 7">
    <name type="scientific">Massilia litorea</name>
    <dbReference type="NCBI Taxonomy" id="2769491"/>
    <lineage>
        <taxon>Bacteria</taxon>
        <taxon>Pseudomonadati</taxon>
        <taxon>Pseudomonadota</taxon>
        <taxon>Betaproteobacteria</taxon>
        <taxon>Burkholderiales</taxon>
        <taxon>Oxalobacteraceae</taxon>
        <taxon>Telluria group</taxon>
        <taxon>Massilia</taxon>
    </lineage>
</organism>
<gene>
    <name evidence="6" type="ORF">LPB04_14270</name>
</gene>
<dbReference type="Pfam" id="PF00126">
    <property type="entry name" value="HTH_1"/>
    <property type="match status" value="1"/>
</dbReference>
<dbReference type="Proteomes" id="UP000593875">
    <property type="component" value="Chromosome"/>
</dbReference>
<evidence type="ECO:0000256" key="1">
    <source>
        <dbReference type="ARBA" id="ARBA00009437"/>
    </source>
</evidence>
<keyword evidence="3" id="KW-0238">DNA-binding</keyword>
<evidence type="ECO:0000256" key="3">
    <source>
        <dbReference type="ARBA" id="ARBA00023125"/>
    </source>
</evidence>
<keyword evidence="2" id="KW-0805">Transcription regulation</keyword>
<dbReference type="PROSITE" id="PS50931">
    <property type="entry name" value="HTH_LYSR"/>
    <property type="match status" value="1"/>
</dbReference>
<evidence type="ECO:0000256" key="2">
    <source>
        <dbReference type="ARBA" id="ARBA00023015"/>
    </source>
</evidence>
<dbReference type="InterPro" id="IPR005119">
    <property type="entry name" value="LysR_subst-bd"/>
</dbReference>
<dbReference type="AlphaFoldDB" id="A0A7L9U178"/>
<dbReference type="InterPro" id="IPR050389">
    <property type="entry name" value="LysR-type_TF"/>
</dbReference>
<sequence length="315" mass="35159">MNSIHNAGLTSHLDLNLLPVFDTLIRVRNVSRAAEELDMSQSAVSHALKRLRSFFGDPLFLKTGSGMQPTPRALELLAPVSSVLATVRGELLVREGFDAASARRSFGLCLTDMGELIFLPRLIAQLRRAAPGCTLRTLQVPMHQIQAVLESGEADLALGSLHSVPEGLFQQQLFARSFVTIVNRSNRTIGEVLSRDQFFAMEHILVSLSGRIEDAYDAVIDEGNAQGNGSRRVYLTTPHFLTVPMIIEQNPDLIATVPRELATKFATYKSIRMVETPVRVPPFGIRQFWHPRFQHDAANMWLRKLVKETFDTDVE</sequence>
<dbReference type="PANTHER" id="PTHR30118:SF15">
    <property type="entry name" value="TRANSCRIPTIONAL REGULATORY PROTEIN"/>
    <property type="match status" value="1"/>
</dbReference>
<dbReference type="EMBL" id="CP062941">
    <property type="protein sequence ID" value="QOL48159.1"/>
    <property type="molecule type" value="Genomic_DNA"/>
</dbReference>
<feature type="domain" description="HTH lysR-type" evidence="5">
    <location>
        <begin position="13"/>
        <end position="70"/>
    </location>
</feature>
<evidence type="ECO:0000256" key="4">
    <source>
        <dbReference type="ARBA" id="ARBA00023163"/>
    </source>
</evidence>
<dbReference type="PANTHER" id="PTHR30118">
    <property type="entry name" value="HTH-TYPE TRANSCRIPTIONAL REGULATOR LEUO-RELATED"/>
    <property type="match status" value="1"/>
</dbReference>
<dbReference type="RefSeq" id="WP_193685205.1">
    <property type="nucleotide sequence ID" value="NZ_CP062941.1"/>
</dbReference>
<dbReference type="GO" id="GO:0003677">
    <property type="term" value="F:DNA binding"/>
    <property type="evidence" value="ECO:0007669"/>
    <property type="project" value="UniProtKB-KW"/>
</dbReference>
<keyword evidence="7" id="KW-1185">Reference proteome</keyword>
<protein>
    <submittedName>
        <fullName evidence="6">LysR family transcriptional regulator</fullName>
    </submittedName>
</protein>
<name>A0A7L9U178_9BURK</name>
<dbReference type="SUPFAM" id="SSF46785">
    <property type="entry name" value="Winged helix' DNA-binding domain"/>
    <property type="match status" value="1"/>
</dbReference>
<dbReference type="InterPro" id="IPR036390">
    <property type="entry name" value="WH_DNA-bd_sf"/>
</dbReference>
<dbReference type="InterPro" id="IPR036388">
    <property type="entry name" value="WH-like_DNA-bd_sf"/>
</dbReference>
<dbReference type="InterPro" id="IPR000847">
    <property type="entry name" value="LysR_HTH_N"/>
</dbReference>
<reference evidence="6 7" key="1">
    <citation type="submission" date="2020-10" db="EMBL/GenBank/DDBJ databases">
        <title>Genome sequencing of Massilia sp. LPB0304.</title>
        <authorList>
            <person name="Kim J."/>
        </authorList>
    </citation>
    <scope>NUCLEOTIDE SEQUENCE [LARGE SCALE GENOMIC DNA]</scope>
    <source>
        <strain evidence="6 7">LPB0304</strain>
    </source>
</reference>